<keyword evidence="3 10" id="KW-0662">Pyridine nucleotide biosynthesis</keyword>
<reference evidence="13" key="1">
    <citation type="submission" date="2016-10" db="EMBL/GenBank/DDBJ databases">
        <authorList>
            <person name="Varghese N."/>
            <person name="Submissions S."/>
        </authorList>
    </citation>
    <scope>NUCLEOTIDE SEQUENCE [LARGE SCALE GENOMIC DNA]</scope>
    <source>
        <strain evidence="13">DSM 16108</strain>
    </source>
</reference>
<dbReference type="NCBIfam" id="TIGR00482">
    <property type="entry name" value="nicotinate (nicotinamide) nucleotide adenylyltransferase"/>
    <property type="match status" value="1"/>
</dbReference>
<dbReference type="UniPathway" id="UPA00253">
    <property type="reaction ID" value="UER00332"/>
</dbReference>
<dbReference type="NCBIfam" id="NF000841">
    <property type="entry name" value="PRK00071.1-4"/>
    <property type="match status" value="1"/>
</dbReference>
<dbReference type="EMBL" id="FOSJ01000031">
    <property type="protein sequence ID" value="SFK40833.1"/>
    <property type="molecule type" value="Genomic_DNA"/>
</dbReference>
<keyword evidence="7 10" id="KW-0067">ATP-binding</keyword>
<name>A0A1I3ZA06_9LACT</name>
<evidence type="ECO:0000256" key="7">
    <source>
        <dbReference type="ARBA" id="ARBA00022840"/>
    </source>
</evidence>
<dbReference type="InterPro" id="IPR005248">
    <property type="entry name" value="NadD/NMNAT"/>
</dbReference>
<evidence type="ECO:0000256" key="1">
    <source>
        <dbReference type="ARBA" id="ARBA00002324"/>
    </source>
</evidence>
<keyword evidence="5 10" id="KW-0548">Nucleotidyltransferase</keyword>
<evidence type="ECO:0000256" key="4">
    <source>
        <dbReference type="ARBA" id="ARBA00022679"/>
    </source>
</evidence>
<protein>
    <recommendedName>
        <fullName evidence="10">Probable nicotinate-nucleotide adenylyltransferase</fullName>
        <ecNumber evidence="10">2.7.7.18</ecNumber>
    </recommendedName>
    <alternativeName>
        <fullName evidence="10">Deamido-NAD(+) diphosphorylase</fullName>
    </alternativeName>
    <alternativeName>
        <fullName evidence="10">Deamido-NAD(+) pyrophosphorylase</fullName>
    </alternativeName>
    <alternativeName>
        <fullName evidence="10">Nicotinate mononucleotide adenylyltransferase</fullName>
        <shortName evidence="10">NaMN adenylyltransferase</shortName>
    </alternativeName>
</protein>
<accession>A0A1I3ZA06</accession>
<evidence type="ECO:0000256" key="8">
    <source>
        <dbReference type="ARBA" id="ARBA00023027"/>
    </source>
</evidence>
<dbReference type="HAMAP" id="MF_00244">
    <property type="entry name" value="NaMN_adenylyltr"/>
    <property type="match status" value="1"/>
</dbReference>
<dbReference type="SUPFAM" id="SSF52374">
    <property type="entry name" value="Nucleotidylyl transferase"/>
    <property type="match status" value="1"/>
</dbReference>
<evidence type="ECO:0000256" key="2">
    <source>
        <dbReference type="ARBA" id="ARBA00005019"/>
    </source>
</evidence>
<evidence type="ECO:0000313" key="12">
    <source>
        <dbReference type="EMBL" id="SFK40833.1"/>
    </source>
</evidence>
<keyword evidence="13" id="KW-1185">Reference proteome</keyword>
<evidence type="ECO:0000256" key="5">
    <source>
        <dbReference type="ARBA" id="ARBA00022695"/>
    </source>
</evidence>
<dbReference type="RefSeq" id="WP_072694529.1">
    <property type="nucleotide sequence ID" value="NZ_FOSJ01000031.1"/>
</dbReference>
<evidence type="ECO:0000256" key="3">
    <source>
        <dbReference type="ARBA" id="ARBA00022642"/>
    </source>
</evidence>
<dbReference type="Pfam" id="PF01467">
    <property type="entry name" value="CTP_transf_like"/>
    <property type="match status" value="1"/>
</dbReference>
<comment type="pathway">
    <text evidence="2 10">Cofactor biosynthesis; NAD(+) biosynthesis; deamido-NAD(+) from nicotinate D-ribonucleotide: step 1/1.</text>
</comment>
<dbReference type="AlphaFoldDB" id="A0A1I3ZA06"/>
<dbReference type="Gene3D" id="3.40.50.620">
    <property type="entry name" value="HUPs"/>
    <property type="match status" value="1"/>
</dbReference>
<organism evidence="12 13">
    <name type="scientific">Marinilactibacillus piezotolerans</name>
    <dbReference type="NCBI Taxonomy" id="258723"/>
    <lineage>
        <taxon>Bacteria</taxon>
        <taxon>Bacillati</taxon>
        <taxon>Bacillota</taxon>
        <taxon>Bacilli</taxon>
        <taxon>Lactobacillales</taxon>
        <taxon>Carnobacteriaceae</taxon>
        <taxon>Marinilactibacillus</taxon>
    </lineage>
</organism>
<sequence length="213" mass="24226">MVKKTSAIIEPEVKVENIHIEERKKIGILGGTFNPPHLGHLIIADQVRDQLGLEKILFLPSAIPPHAEGKTTIDAKHRIKMVEKAIELEPEFELDFTEINRGGKSFTFDTIKALTEQNPDIEYYFIIGADMVEDLPSWHRIEELVHLVQIVAVNRPDYSVETAFPLIFIDVPNIEISSSTIRQKIADQCSVKFLLPDNVLEYIESEGLYHDEI</sequence>
<dbReference type="NCBIfam" id="TIGR00125">
    <property type="entry name" value="cyt_tran_rel"/>
    <property type="match status" value="1"/>
</dbReference>
<keyword evidence="4 10" id="KW-0808">Transferase</keyword>
<dbReference type="GO" id="GO:0004515">
    <property type="term" value="F:nicotinate-nucleotide adenylyltransferase activity"/>
    <property type="evidence" value="ECO:0007669"/>
    <property type="project" value="UniProtKB-UniRule"/>
</dbReference>
<gene>
    <name evidence="10" type="primary">nadD</name>
    <name evidence="12" type="ORF">SAMN04488569_10317</name>
</gene>
<dbReference type="InterPro" id="IPR004821">
    <property type="entry name" value="Cyt_trans-like"/>
</dbReference>
<proteinExistence type="inferred from homology"/>
<dbReference type="InterPro" id="IPR014729">
    <property type="entry name" value="Rossmann-like_a/b/a_fold"/>
</dbReference>
<evidence type="ECO:0000259" key="11">
    <source>
        <dbReference type="Pfam" id="PF01467"/>
    </source>
</evidence>
<evidence type="ECO:0000256" key="10">
    <source>
        <dbReference type="HAMAP-Rule" id="MF_00244"/>
    </source>
</evidence>
<keyword evidence="6 10" id="KW-0547">Nucleotide-binding</keyword>
<dbReference type="GO" id="GO:0005524">
    <property type="term" value="F:ATP binding"/>
    <property type="evidence" value="ECO:0007669"/>
    <property type="project" value="UniProtKB-KW"/>
</dbReference>
<dbReference type="GO" id="GO:0009435">
    <property type="term" value="P:NAD+ biosynthetic process"/>
    <property type="evidence" value="ECO:0007669"/>
    <property type="project" value="UniProtKB-UniRule"/>
</dbReference>
<evidence type="ECO:0000256" key="9">
    <source>
        <dbReference type="ARBA" id="ARBA00048721"/>
    </source>
</evidence>
<feature type="domain" description="Cytidyltransferase-like" evidence="11">
    <location>
        <begin position="28"/>
        <end position="184"/>
    </location>
</feature>
<dbReference type="EC" id="2.7.7.18" evidence="10"/>
<dbReference type="STRING" id="258723.GCA_900169305_00099"/>
<dbReference type="NCBIfam" id="NF000840">
    <property type="entry name" value="PRK00071.1-3"/>
    <property type="match status" value="1"/>
</dbReference>
<dbReference type="PANTHER" id="PTHR39321">
    <property type="entry name" value="NICOTINATE-NUCLEOTIDE ADENYLYLTRANSFERASE-RELATED"/>
    <property type="match status" value="1"/>
</dbReference>
<evidence type="ECO:0000256" key="6">
    <source>
        <dbReference type="ARBA" id="ARBA00022741"/>
    </source>
</evidence>
<dbReference type="CDD" id="cd02165">
    <property type="entry name" value="NMNAT"/>
    <property type="match status" value="1"/>
</dbReference>
<comment type="similarity">
    <text evidence="10">Belongs to the NadD family.</text>
</comment>
<comment type="function">
    <text evidence="1 10">Catalyzes the reversible adenylation of nicotinate mononucleotide (NaMN) to nicotinic acid adenine dinucleotide (NaAD).</text>
</comment>
<dbReference type="PANTHER" id="PTHR39321:SF3">
    <property type="entry name" value="PHOSPHOPANTETHEINE ADENYLYLTRANSFERASE"/>
    <property type="match status" value="1"/>
</dbReference>
<comment type="catalytic activity">
    <reaction evidence="9 10">
        <text>nicotinate beta-D-ribonucleotide + ATP + H(+) = deamido-NAD(+) + diphosphate</text>
        <dbReference type="Rhea" id="RHEA:22860"/>
        <dbReference type="ChEBI" id="CHEBI:15378"/>
        <dbReference type="ChEBI" id="CHEBI:30616"/>
        <dbReference type="ChEBI" id="CHEBI:33019"/>
        <dbReference type="ChEBI" id="CHEBI:57502"/>
        <dbReference type="ChEBI" id="CHEBI:58437"/>
        <dbReference type="EC" id="2.7.7.18"/>
    </reaction>
</comment>
<dbReference type="Proteomes" id="UP000199589">
    <property type="component" value="Unassembled WGS sequence"/>
</dbReference>
<evidence type="ECO:0000313" key="13">
    <source>
        <dbReference type="Proteomes" id="UP000199589"/>
    </source>
</evidence>
<keyword evidence="8 10" id="KW-0520">NAD</keyword>